<dbReference type="AlphaFoldDB" id="A0A7R9ZPH0"/>
<proteinExistence type="predicted"/>
<feature type="transmembrane region" description="Helical" evidence="2">
    <location>
        <begin position="226"/>
        <end position="245"/>
    </location>
</feature>
<keyword evidence="2" id="KW-0472">Membrane</keyword>
<sequence length="291" mass="33366">MNFSCILAALLFFIGNLVIIIYYAIEYNREHYDYDEWKTLDPNYVKEEWQWRVDNRAPHMAAGILTTMGWFFFAFPMLQLTWVLSGQGQRMVGLHVMLAVLILAGCFTEFISRFMHFGSNLATEKLVNDFNLESWRSNNDELGWRTLELVHIVTQGMVWFVDAFEWLALFFIMLFVHISARSSQQGFALGGCWSYMALFISLFSLLDFVAEVLRLDGFRTFGQIAFWYAAVNRLVFLPVWLVLLARSLPVVSSEKSLMEAMANQANGGAQPPQPQQQQEQEGAGGENFTIG</sequence>
<feature type="transmembrane region" description="Helical" evidence="2">
    <location>
        <begin position="92"/>
        <end position="111"/>
    </location>
</feature>
<evidence type="ECO:0000313" key="3">
    <source>
        <dbReference type="EMBL" id="CAD8337659.1"/>
    </source>
</evidence>
<gene>
    <name evidence="3" type="ORF">CAUS1442_LOCUS9787</name>
</gene>
<keyword evidence="2" id="KW-0812">Transmembrane</keyword>
<feature type="compositionally biased region" description="Low complexity" evidence="1">
    <location>
        <begin position="264"/>
        <end position="281"/>
    </location>
</feature>
<feature type="transmembrane region" description="Helical" evidence="2">
    <location>
        <begin position="60"/>
        <end position="80"/>
    </location>
</feature>
<evidence type="ECO:0000256" key="1">
    <source>
        <dbReference type="SAM" id="MobiDB-lite"/>
    </source>
</evidence>
<reference evidence="3" key="1">
    <citation type="submission" date="2021-01" db="EMBL/GenBank/DDBJ databases">
        <authorList>
            <person name="Corre E."/>
            <person name="Pelletier E."/>
            <person name="Niang G."/>
            <person name="Scheremetjew M."/>
            <person name="Finn R."/>
            <person name="Kale V."/>
            <person name="Holt S."/>
            <person name="Cochrane G."/>
            <person name="Meng A."/>
            <person name="Brown T."/>
            <person name="Cohen L."/>
        </authorList>
    </citation>
    <scope>NUCLEOTIDE SEQUENCE</scope>
    <source>
        <strain evidence="3">CCMP3328</strain>
    </source>
</reference>
<keyword evidence="2" id="KW-1133">Transmembrane helix</keyword>
<feature type="transmembrane region" description="Helical" evidence="2">
    <location>
        <begin position="7"/>
        <end position="25"/>
    </location>
</feature>
<dbReference type="EMBL" id="HBEF01015639">
    <property type="protein sequence ID" value="CAD8337659.1"/>
    <property type="molecule type" value="Transcribed_RNA"/>
</dbReference>
<feature type="transmembrane region" description="Helical" evidence="2">
    <location>
        <begin position="157"/>
        <end position="175"/>
    </location>
</feature>
<evidence type="ECO:0000256" key="2">
    <source>
        <dbReference type="SAM" id="Phobius"/>
    </source>
</evidence>
<name>A0A7R9ZPH0_9STRA</name>
<protein>
    <submittedName>
        <fullName evidence="3">Uncharacterized protein</fullName>
    </submittedName>
</protein>
<feature type="transmembrane region" description="Helical" evidence="2">
    <location>
        <begin position="187"/>
        <end position="206"/>
    </location>
</feature>
<feature type="region of interest" description="Disordered" evidence="1">
    <location>
        <begin position="264"/>
        <end position="291"/>
    </location>
</feature>
<accession>A0A7R9ZPH0</accession>
<organism evidence="3">
    <name type="scientific">Craspedostauros australis</name>
    <dbReference type="NCBI Taxonomy" id="1486917"/>
    <lineage>
        <taxon>Eukaryota</taxon>
        <taxon>Sar</taxon>
        <taxon>Stramenopiles</taxon>
        <taxon>Ochrophyta</taxon>
        <taxon>Bacillariophyta</taxon>
        <taxon>Bacillariophyceae</taxon>
        <taxon>Bacillariophycidae</taxon>
        <taxon>Naviculales</taxon>
        <taxon>Naviculaceae</taxon>
        <taxon>Craspedostauros</taxon>
    </lineage>
</organism>